<dbReference type="EMBL" id="LR746278">
    <property type="protein sequence ID" value="CAA7409177.1"/>
    <property type="molecule type" value="Genomic_DNA"/>
</dbReference>
<accession>A0A7I8LGM3</accession>
<evidence type="ECO:0000313" key="3">
    <source>
        <dbReference type="EMBL" id="CAA7409177.1"/>
    </source>
</evidence>
<feature type="region of interest" description="Disordered" evidence="1">
    <location>
        <begin position="245"/>
        <end position="267"/>
    </location>
</feature>
<evidence type="ECO:0000256" key="2">
    <source>
        <dbReference type="SAM" id="Phobius"/>
    </source>
</evidence>
<organism evidence="3 4">
    <name type="scientific">Spirodela intermedia</name>
    <name type="common">Intermediate duckweed</name>
    <dbReference type="NCBI Taxonomy" id="51605"/>
    <lineage>
        <taxon>Eukaryota</taxon>
        <taxon>Viridiplantae</taxon>
        <taxon>Streptophyta</taxon>
        <taxon>Embryophyta</taxon>
        <taxon>Tracheophyta</taxon>
        <taxon>Spermatophyta</taxon>
        <taxon>Magnoliopsida</taxon>
        <taxon>Liliopsida</taxon>
        <taxon>Araceae</taxon>
        <taxon>Lemnoideae</taxon>
        <taxon>Spirodela</taxon>
    </lineage>
</organism>
<dbReference type="NCBIfam" id="TIGR01571">
    <property type="entry name" value="A_thal_Cys_rich"/>
    <property type="match status" value="1"/>
</dbReference>
<gene>
    <name evidence="3" type="ORF">SI8410_15019855</name>
</gene>
<protein>
    <submittedName>
        <fullName evidence="3">Uncharacterized protein</fullName>
    </submittedName>
</protein>
<keyword evidence="2" id="KW-0812">Transmembrane</keyword>
<keyword evidence="2" id="KW-1133">Transmembrane helix</keyword>
<feature type="compositionally biased region" description="Polar residues" evidence="1">
    <location>
        <begin position="253"/>
        <end position="267"/>
    </location>
</feature>
<dbReference type="InterPro" id="IPR006461">
    <property type="entry name" value="PLAC_motif_containing"/>
</dbReference>
<reference evidence="3" key="1">
    <citation type="submission" date="2020-02" db="EMBL/GenBank/DDBJ databases">
        <authorList>
            <person name="Scholz U."/>
            <person name="Mascher M."/>
            <person name="Fiebig A."/>
        </authorList>
    </citation>
    <scope>NUCLEOTIDE SEQUENCE</scope>
</reference>
<evidence type="ECO:0000313" key="4">
    <source>
        <dbReference type="Proteomes" id="UP000663760"/>
    </source>
</evidence>
<sequence>MGAAGGAGEEGNGGGKDGEETRLLEEVAHVLDFDLLCATVALQTQGFSVDKRGSGGVGEDEDELAVEVEGVQRMWEGGVFDCLQDRQIAIETSCLPCYRFGKNMSRANLGSCFFQGAVYLFLTVAILFNAVAFMITLWHGFLYLGIVSVTSAAIYLGYSRGRIRKQFNIRARDSALDDCVSHLVCPCCTLCQESRTLEMNNVQDGVWHGRSDTICIGSKTFPELRQPSVIPIKSPELCDMERATNKGRHSWSPDASRQSSSSLIPAT</sequence>
<feature type="transmembrane region" description="Helical" evidence="2">
    <location>
        <begin position="112"/>
        <end position="135"/>
    </location>
</feature>
<name>A0A7I8LGM3_SPIIN</name>
<keyword evidence="2" id="KW-0472">Membrane</keyword>
<dbReference type="OrthoDB" id="1045822at2759"/>
<dbReference type="Pfam" id="PF04749">
    <property type="entry name" value="PLAC8"/>
    <property type="match status" value="1"/>
</dbReference>
<dbReference type="AlphaFoldDB" id="A0A7I8LGM3"/>
<feature type="transmembrane region" description="Helical" evidence="2">
    <location>
        <begin position="141"/>
        <end position="158"/>
    </location>
</feature>
<evidence type="ECO:0000256" key="1">
    <source>
        <dbReference type="SAM" id="MobiDB-lite"/>
    </source>
</evidence>
<dbReference type="PANTHER" id="PTHR15907">
    <property type="entry name" value="DUF614 FAMILY PROTEIN-RELATED"/>
    <property type="match status" value="1"/>
</dbReference>
<keyword evidence="4" id="KW-1185">Reference proteome</keyword>
<dbReference type="Proteomes" id="UP000663760">
    <property type="component" value="Chromosome 15"/>
</dbReference>
<proteinExistence type="predicted"/>